<evidence type="ECO:0000313" key="2">
    <source>
        <dbReference type="EMBL" id="KKN75944.1"/>
    </source>
</evidence>
<proteinExistence type="predicted"/>
<dbReference type="EMBL" id="LAZR01000301">
    <property type="protein sequence ID" value="KKN75944.1"/>
    <property type="molecule type" value="Genomic_DNA"/>
</dbReference>
<comment type="caution">
    <text evidence="2">The sequence shown here is derived from an EMBL/GenBank/DDBJ whole genome shotgun (WGS) entry which is preliminary data.</text>
</comment>
<organism evidence="2">
    <name type="scientific">marine sediment metagenome</name>
    <dbReference type="NCBI Taxonomy" id="412755"/>
    <lineage>
        <taxon>unclassified sequences</taxon>
        <taxon>metagenomes</taxon>
        <taxon>ecological metagenomes</taxon>
    </lineage>
</organism>
<feature type="compositionally biased region" description="Basic residues" evidence="1">
    <location>
        <begin position="85"/>
        <end position="99"/>
    </location>
</feature>
<dbReference type="AlphaFoldDB" id="A0A0F9T9T9"/>
<reference evidence="2" key="1">
    <citation type="journal article" date="2015" name="Nature">
        <title>Complex archaea that bridge the gap between prokaryotes and eukaryotes.</title>
        <authorList>
            <person name="Spang A."/>
            <person name="Saw J.H."/>
            <person name="Jorgensen S.L."/>
            <person name="Zaremba-Niedzwiedzka K."/>
            <person name="Martijn J."/>
            <person name="Lind A.E."/>
            <person name="van Eijk R."/>
            <person name="Schleper C."/>
            <person name="Guy L."/>
            <person name="Ettema T.J."/>
        </authorList>
    </citation>
    <scope>NUCLEOTIDE SEQUENCE</scope>
</reference>
<accession>A0A0F9T9T9</accession>
<evidence type="ECO:0008006" key="3">
    <source>
        <dbReference type="Google" id="ProtNLM"/>
    </source>
</evidence>
<feature type="region of interest" description="Disordered" evidence="1">
    <location>
        <begin position="79"/>
        <end position="99"/>
    </location>
</feature>
<sequence length="99" mass="11381">MNLKQYCDRYGEGTLKTVAKDSEITLLTLRNIYNGMRVKLYPVARAISKATGWRVTIPDLCEEGKPNNSVLAQFKARKMTDTNRGRHRARLKIRPMRKG</sequence>
<evidence type="ECO:0000256" key="1">
    <source>
        <dbReference type="SAM" id="MobiDB-lite"/>
    </source>
</evidence>
<gene>
    <name evidence="2" type="ORF">LCGC14_0375010</name>
</gene>
<name>A0A0F9T9T9_9ZZZZ</name>
<protein>
    <recommendedName>
        <fullName evidence="3">HTH cro/C1-type domain-containing protein</fullName>
    </recommendedName>
</protein>